<dbReference type="Proteomes" id="UP000317243">
    <property type="component" value="Unassembled WGS sequence"/>
</dbReference>
<dbReference type="PROSITE" id="PS50968">
    <property type="entry name" value="BIOTINYL_LIPOYL"/>
    <property type="match status" value="1"/>
</dbReference>
<evidence type="ECO:0000313" key="7">
    <source>
        <dbReference type="Proteomes" id="UP000317243"/>
    </source>
</evidence>
<dbReference type="GO" id="GO:0009249">
    <property type="term" value="P:protein lipoylation"/>
    <property type="evidence" value="ECO:0007669"/>
    <property type="project" value="TreeGrafter"/>
</dbReference>
<feature type="modified residue" description="N6-lipoyllysine" evidence="3 4">
    <location>
        <position position="62"/>
    </location>
</feature>
<feature type="domain" description="Lipoyl-binding" evidence="5">
    <location>
        <begin position="21"/>
        <end position="103"/>
    </location>
</feature>
<accession>A0A5C5X3J2</accession>
<dbReference type="PANTHER" id="PTHR11715:SF3">
    <property type="entry name" value="GLYCINE CLEAVAGE SYSTEM H PROTEIN-RELATED"/>
    <property type="match status" value="1"/>
</dbReference>
<dbReference type="NCBIfam" id="NF002270">
    <property type="entry name" value="PRK01202.1"/>
    <property type="match status" value="1"/>
</dbReference>
<comment type="subunit">
    <text evidence="3">The glycine cleavage system is composed of four proteins: P, T, L and H.</text>
</comment>
<dbReference type="GO" id="GO:0005829">
    <property type="term" value="C:cytosol"/>
    <property type="evidence" value="ECO:0007669"/>
    <property type="project" value="TreeGrafter"/>
</dbReference>
<evidence type="ECO:0000259" key="5">
    <source>
        <dbReference type="PROSITE" id="PS50968"/>
    </source>
</evidence>
<dbReference type="HAMAP" id="MF_00272">
    <property type="entry name" value="GcvH"/>
    <property type="match status" value="1"/>
</dbReference>
<dbReference type="CDD" id="cd06848">
    <property type="entry name" value="GCS_H"/>
    <property type="match status" value="1"/>
</dbReference>
<evidence type="ECO:0000256" key="3">
    <source>
        <dbReference type="HAMAP-Rule" id="MF_00272"/>
    </source>
</evidence>
<dbReference type="GO" id="GO:0019464">
    <property type="term" value="P:glycine decarboxylation via glycine cleavage system"/>
    <property type="evidence" value="ECO:0007669"/>
    <property type="project" value="UniProtKB-UniRule"/>
</dbReference>
<evidence type="ECO:0000313" key="6">
    <source>
        <dbReference type="EMBL" id="TWT56871.1"/>
    </source>
</evidence>
<gene>
    <name evidence="6" type="primary">gcvH_1</name>
    <name evidence="3" type="synonym">gcvH</name>
    <name evidence="6" type="ORF">KOR42_02260</name>
</gene>
<dbReference type="Pfam" id="PF01597">
    <property type="entry name" value="GCV_H"/>
    <property type="match status" value="1"/>
</dbReference>
<evidence type="ECO:0000256" key="2">
    <source>
        <dbReference type="ARBA" id="ARBA00022823"/>
    </source>
</evidence>
<name>A0A5C5X3J2_9PLAN</name>
<dbReference type="InterPro" id="IPR002930">
    <property type="entry name" value="GCV_H"/>
</dbReference>
<dbReference type="PROSITE" id="PS00189">
    <property type="entry name" value="LIPOYL"/>
    <property type="match status" value="1"/>
</dbReference>
<dbReference type="AlphaFoldDB" id="A0A5C5X3J2"/>
<proteinExistence type="inferred from homology"/>
<dbReference type="PANTHER" id="PTHR11715">
    <property type="entry name" value="GLYCINE CLEAVAGE SYSTEM H PROTEIN"/>
    <property type="match status" value="1"/>
</dbReference>
<dbReference type="OrthoDB" id="9796712at2"/>
<keyword evidence="7" id="KW-1185">Reference proteome</keyword>
<dbReference type="InterPro" id="IPR017453">
    <property type="entry name" value="GCV_H_sub"/>
</dbReference>
<reference evidence="6 7" key="1">
    <citation type="submission" date="2019-02" db="EMBL/GenBank/DDBJ databases">
        <title>Deep-cultivation of Planctomycetes and their phenomic and genomic characterization uncovers novel biology.</title>
        <authorList>
            <person name="Wiegand S."/>
            <person name="Jogler M."/>
            <person name="Boedeker C."/>
            <person name="Pinto D."/>
            <person name="Vollmers J."/>
            <person name="Rivas-Marin E."/>
            <person name="Kohn T."/>
            <person name="Peeters S.H."/>
            <person name="Heuer A."/>
            <person name="Rast P."/>
            <person name="Oberbeckmann S."/>
            <person name="Bunk B."/>
            <person name="Jeske O."/>
            <person name="Meyerdierks A."/>
            <person name="Storesund J.E."/>
            <person name="Kallscheuer N."/>
            <person name="Luecker S."/>
            <person name="Lage O.M."/>
            <person name="Pohl T."/>
            <person name="Merkel B.J."/>
            <person name="Hornburger P."/>
            <person name="Mueller R.-W."/>
            <person name="Bruemmer F."/>
            <person name="Labrenz M."/>
            <person name="Spormann A.M."/>
            <person name="Op Den Camp H."/>
            <person name="Overmann J."/>
            <person name="Amann R."/>
            <person name="Jetten M.S.M."/>
            <person name="Mascher T."/>
            <person name="Medema M.H."/>
            <person name="Devos D.P."/>
            <person name="Kaster A.-K."/>
            <person name="Ovreas L."/>
            <person name="Rohde M."/>
            <person name="Galperin M.Y."/>
            <person name="Jogler C."/>
        </authorList>
    </citation>
    <scope>NUCLEOTIDE SEQUENCE [LARGE SCALE GENOMIC DNA]</scope>
    <source>
        <strain evidence="6 7">KOR42</strain>
    </source>
</reference>
<dbReference type="EMBL" id="SIHI01000001">
    <property type="protein sequence ID" value="TWT56871.1"/>
    <property type="molecule type" value="Genomic_DNA"/>
</dbReference>
<evidence type="ECO:0000256" key="4">
    <source>
        <dbReference type="PIRSR" id="PIRSR617453-50"/>
    </source>
</evidence>
<protein>
    <recommendedName>
        <fullName evidence="3">Glycine cleavage system H protein</fullName>
    </recommendedName>
</protein>
<dbReference type="SUPFAM" id="SSF51230">
    <property type="entry name" value="Single hybrid motif"/>
    <property type="match status" value="1"/>
</dbReference>
<comment type="caution">
    <text evidence="6">The sequence shown here is derived from an EMBL/GenBank/DDBJ whole genome shotgun (WGS) entry which is preliminary data.</text>
</comment>
<dbReference type="InterPro" id="IPR011053">
    <property type="entry name" value="Single_hybrid_motif"/>
</dbReference>
<dbReference type="InterPro" id="IPR033753">
    <property type="entry name" value="GCV_H/Fam206"/>
</dbReference>
<evidence type="ECO:0000256" key="1">
    <source>
        <dbReference type="ARBA" id="ARBA00009249"/>
    </source>
</evidence>
<dbReference type="InterPro" id="IPR003016">
    <property type="entry name" value="2-oxoA_DH_lipoyl-BS"/>
</dbReference>
<dbReference type="NCBIfam" id="TIGR00527">
    <property type="entry name" value="gcvH"/>
    <property type="match status" value="1"/>
</dbReference>
<dbReference type="Gene3D" id="2.40.50.100">
    <property type="match status" value="1"/>
</dbReference>
<dbReference type="InterPro" id="IPR000089">
    <property type="entry name" value="Biotin_lipoyl"/>
</dbReference>
<comment type="function">
    <text evidence="3">The glycine cleavage system catalyzes the degradation of glycine. The H protein shuttles the methylamine group of glycine from the P protein to the T protein.</text>
</comment>
<dbReference type="RefSeq" id="WP_146506781.1">
    <property type="nucleotide sequence ID" value="NZ_SIHI01000001.1"/>
</dbReference>
<keyword evidence="2 3" id="KW-0450">Lipoyl</keyword>
<dbReference type="GO" id="GO:0005960">
    <property type="term" value="C:glycine cleavage complex"/>
    <property type="evidence" value="ECO:0007669"/>
    <property type="project" value="InterPro"/>
</dbReference>
<sequence length="126" mass="13462">MDPSSLKFAKTHEWVSVDGEIATIGISEFAVKELSDVVHVELPNSGKSFSAGEVFGEVESVKAVSDLYAPIGGEIVEVNSVLEGDPAPLSDDPFGDGWIVKLKVENADELDSLMDYAAYQASCESH</sequence>
<organism evidence="6 7">
    <name type="scientific">Thalassoglobus neptunius</name>
    <dbReference type="NCBI Taxonomy" id="1938619"/>
    <lineage>
        <taxon>Bacteria</taxon>
        <taxon>Pseudomonadati</taxon>
        <taxon>Planctomycetota</taxon>
        <taxon>Planctomycetia</taxon>
        <taxon>Planctomycetales</taxon>
        <taxon>Planctomycetaceae</taxon>
        <taxon>Thalassoglobus</taxon>
    </lineage>
</organism>
<comment type="cofactor">
    <cofactor evidence="3">
        <name>(R)-lipoate</name>
        <dbReference type="ChEBI" id="CHEBI:83088"/>
    </cofactor>
    <text evidence="3">Binds 1 lipoyl cofactor covalently.</text>
</comment>
<comment type="similarity">
    <text evidence="1 3">Belongs to the GcvH family.</text>
</comment>